<dbReference type="InterPro" id="IPR051135">
    <property type="entry name" value="Gal/GlcNAc/GalNAc_ST"/>
</dbReference>
<dbReference type="OrthoDB" id="6410525at2759"/>
<dbReference type="Gene3D" id="3.40.50.300">
    <property type="entry name" value="P-loop containing nucleotide triphosphate hydrolases"/>
    <property type="match status" value="1"/>
</dbReference>
<protein>
    <recommendedName>
        <fullName evidence="4">Sulfotransferase domain-containing protein</fullName>
    </recommendedName>
</protein>
<accession>X2ASX0</accession>
<dbReference type="GO" id="GO:0006790">
    <property type="term" value="P:sulfur compound metabolic process"/>
    <property type="evidence" value="ECO:0007669"/>
    <property type="project" value="TreeGrafter"/>
</dbReference>
<dbReference type="AlphaFoldDB" id="X2ASX0"/>
<evidence type="ECO:0000256" key="1">
    <source>
        <dbReference type="SAM" id="Phobius"/>
    </source>
</evidence>
<dbReference type="SUPFAM" id="SSF52540">
    <property type="entry name" value="P-loop containing nucleoside triphosphate hydrolases"/>
    <property type="match status" value="1"/>
</dbReference>
<reference evidence="2" key="3">
    <citation type="submission" date="2015-06" db="UniProtKB">
        <authorList>
            <consortium name="EnsemblMetazoa"/>
        </authorList>
    </citation>
    <scope>IDENTIFICATION</scope>
</reference>
<sequence length="482" mass="55111">MLGWIASRSRRSLPVLFTCGVVIGVLFFTNTVRLLQDNDVGESKVVMLEEEVRGLLDHGSHPSLVEDKPVLLHILAYQRTASSVISKTFGDLKGQFFIYEPLDMAYTSLYSTAPGWNIPSDIFNSPDGQIRSPGETELQAMRSTMDIIFNCRMSEDLPLSFLVHPFWLIFGSAPMSRYKHCITSRGPNRVNGSTLAVCQRRLRGSCGGHYNSRSDKLEVCKEFTWENGSFTKDFIFPKDASPTLVRNFQNYQSCLKPYEKLVRTCAKTHLDGLCKEASIRVIKTVRANMVVPEVFFKQYENFRLMHLFRDARGTVKSRMDSGWSLGSYDKRNLTRVAQLYCQNVVADIEQGRLHEEKYPGRMLTMLSDDFIDDPLPYVEDIASLIGKNVTAMSSLLTKKFELMGIKLKVEPDANHTDILTPTNATLRKVLSVKSNVKRRRVRRTKLKGEKRLQRWQTSLTWAEVRDIEHICSEFYSLVDWVV</sequence>
<dbReference type="GO" id="GO:0006044">
    <property type="term" value="P:N-acetylglucosamine metabolic process"/>
    <property type="evidence" value="ECO:0007669"/>
    <property type="project" value="TreeGrafter"/>
</dbReference>
<keyword evidence="1" id="KW-1133">Transmembrane helix</keyword>
<feature type="transmembrane region" description="Helical" evidence="1">
    <location>
        <begin position="12"/>
        <end position="29"/>
    </location>
</feature>
<dbReference type="EnsemblMetazoa" id="CapteT222153">
    <property type="protein sequence ID" value="CapteP222153"/>
    <property type="gene ID" value="CapteG222153"/>
</dbReference>
<dbReference type="Proteomes" id="UP000014760">
    <property type="component" value="Unassembled WGS sequence"/>
</dbReference>
<organism evidence="2 3">
    <name type="scientific">Capitella teleta</name>
    <name type="common">Polychaete worm</name>
    <dbReference type="NCBI Taxonomy" id="283909"/>
    <lineage>
        <taxon>Eukaryota</taxon>
        <taxon>Metazoa</taxon>
        <taxon>Spiralia</taxon>
        <taxon>Lophotrochozoa</taxon>
        <taxon>Annelida</taxon>
        <taxon>Polychaeta</taxon>
        <taxon>Sedentaria</taxon>
        <taxon>Scolecida</taxon>
        <taxon>Capitellidae</taxon>
        <taxon>Capitella</taxon>
    </lineage>
</organism>
<keyword evidence="1" id="KW-0472">Membrane</keyword>
<reference evidence="3" key="1">
    <citation type="submission" date="2012-12" db="EMBL/GenBank/DDBJ databases">
        <authorList>
            <person name="Hellsten U."/>
            <person name="Grimwood J."/>
            <person name="Chapman J.A."/>
            <person name="Shapiro H."/>
            <person name="Aerts A."/>
            <person name="Otillar R.P."/>
            <person name="Terry A.Y."/>
            <person name="Boore J.L."/>
            <person name="Simakov O."/>
            <person name="Marletaz F."/>
            <person name="Cho S.-J."/>
            <person name="Edsinger-Gonzales E."/>
            <person name="Havlak P."/>
            <person name="Kuo D.-H."/>
            <person name="Larsson T."/>
            <person name="Lv J."/>
            <person name="Arendt D."/>
            <person name="Savage R."/>
            <person name="Osoegawa K."/>
            <person name="de Jong P."/>
            <person name="Lindberg D.R."/>
            <person name="Seaver E.C."/>
            <person name="Weisblat D.A."/>
            <person name="Putnam N.H."/>
            <person name="Grigoriev I.V."/>
            <person name="Rokhsar D.S."/>
        </authorList>
    </citation>
    <scope>NUCLEOTIDE SEQUENCE</scope>
    <source>
        <strain evidence="3">I ESC-2004</strain>
    </source>
</reference>
<keyword evidence="3" id="KW-1185">Reference proteome</keyword>
<keyword evidence="1" id="KW-0812">Transmembrane</keyword>
<proteinExistence type="predicted"/>
<dbReference type="InterPro" id="IPR027417">
    <property type="entry name" value="P-loop_NTPase"/>
</dbReference>
<dbReference type="PANTHER" id="PTHR10704:SF44">
    <property type="entry name" value="LD35051P-RELATED"/>
    <property type="match status" value="1"/>
</dbReference>
<reference evidence="3" key="2">
    <citation type="journal article" date="2013" name="Nature">
        <title>Insights into bilaterian evolution from three spiralian genomes.</title>
        <authorList>
            <person name="Simakov O."/>
            <person name="Marletaz F."/>
            <person name="Cho S.J."/>
            <person name="Edsinger-Gonzales E."/>
            <person name="Havlak P."/>
            <person name="Hellsten U."/>
            <person name="Kuo D.H."/>
            <person name="Larsson T."/>
            <person name="Lv J."/>
            <person name="Arendt D."/>
            <person name="Savage R."/>
            <person name="Osoegawa K."/>
            <person name="de Jong P."/>
            <person name="Grimwood J."/>
            <person name="Chapman J.A."/>
            <person name="Shapiro H."/>
            <person name="Aerts A."/>
            <person name="Otillar R.P."/>
            <person name="Terry A.Y."/>
            <person name="Boore J.L."/>
            <person name="Grigoriev I.V."/>
            <person name="Lindberg D.R."/>
            <person name="Seaver E.C."/>
            <person name="Weisblat D.A."/>
            <person name="Putnam N.H."/>
            <person name="Rokhsar D.S."/>
        </authorList>
    </citation>
    <scope>NUCLEOTIDE SEQUENCE</scope>
    <source>
        <strain evidence="3">I ESC-2004</strain>
    </source>
</reference>
<evidence type="ECO:0000313" key="2">
    <source>
        <dbReference type="EnsemblMetazoa" id="CapteP222153"/>
    </source>
</evidence>
<dbReference type="HOGENOM" id="CLU_566518_0_0_1"/>
<dbReference type="PANTHER" id="PTHR10704">
    <property type="entry name" value="CARBOHYDRATE SULFOTRANSFERASE"/>
    <property type="match status" value="1"/>
</dbReference>
<name>X2ASX0_CAPTE</name>
<dbReference type="GO" id="GO:0001517">
    <property type="term" value="F:N-acetylglucosamine 6-O-sulfotransferase activity"/>
    <property type="evidence" value="ECO:0007669"/>
    <property type="project" value="TreeGrafter"/>
</dbReference>
<evidence type="ECO:0000313" key="3">
    <source>
        <dbReference type="Proteomes" id="UP000014760"/>
    </source>
</evidence>
<evidence type="ECO:0008006" key="4">
    <source>
        <dbReference type="Google" id="ProtNLM"/>
    </source>
</evidence>
<dbReference type="EMBL" id="AMQN01000457">
    <property type="status" value="NOT_ANNOTATED_CDS"/>
    <property type="molecule type" value="Genomic_DNA"/>
</dbReference>